<evidence type="ECO:0000313" key="13">
    <source>
        <dbReference type="Proteomes" id="UP001084650"/>
    </source>
</evidence>
<dbReference type="InterPro" id="IPR022482">
    <property type="entry name" value="Proteasome_ATPase"/>
</dbReference>
<evidence type="ECO:0000256" key="1">
    <source>
        <dbReference type="ARBA" id="ARBA00022741"/>
    </source>
</evidence>
<dbReference type="Pfam" id="PF16450">
    <property type="entry name" value="Prot_ATP_ID_OB_C"/>
    <property type="match status" value="1"/>
</dbReference>
<dbReference type="InterPro" id="IPR027417">
    <property type="entry name" value="P-loop_NTPase"/>
</dbReference>
<dbReference type="Proteomes" id="UP000193622">
    <property type="component" value="Unassembled WGS sequence"/>
</dbReference>
<keyword evidence="4" id="KW-0175">Coiled coil</keyword>
<dbReference type="Gene3D" id="1.10.8.60">
    <property type="match status" value="1"/>
</dbReference>
<dbReference type="EMBL" id="JAPQYE010000003">
    <property type="protein sequence ID" value="MCZ0728160.1"/>
    <property type="molecule type" value="Genomic_DNA"/>
</dbReference>
<dbReference type="InterPro" id="IPR003959">
    <property type="entry name" value="ATPase_AAA_core"/>
</dbReference>
<dbReference type="Proteomes" id="UP001084650">
    <property type="component" value="Unassembled WGS sequence"/>
</dbReference>
<evidence type="ECO:0000256" key="8">
    <source>
        <dbReference type="SAM" id="MobiDB-lite"/>
    </source>
</evidence>
<dbReference type="GO" id="GO:0016853">
    <property type="term" value="F:isomerase activity"/>
    <property type="evidence" value="ECO:0007669"/>
    <property type="project" value="UniProtKB-KW"/>
</dbReference>
<organism evidence="11 12">
    <name type="scientific">Mycolicibacterium iranicum</name>
    <name type="common">Mycobacterium iranicum</name>
    <dbReference type="NCBI Taxonomy" id="912594"/>
    <lineage>
        <taxon>Bacteria</taxon>
        <taxon>Bacillati</taxon>
        <taxon>Actinomycetota</taxon>
        <taxon>Actinomycetes</taxon>
        <taxon>Mycobacteriales</taxon>
        <taxon>Mycobacteriaceae</taxon>
        <taxon>Mycolicibacterium</taxon>
    </lineage>
</organism>
<name>A0A1X1WXB3_MYCIR</name>
<dbReference type="GO" id="GO:0016887">
    <property type="term" value="F:ATP hydrolysis activity"/>
    <property type="evidence" value="ECO:0007669"/>
    <property type="project" value="UniProtKB-UniRule"/>
</dbReference>
<reference evidence="11 12" key="1">
    <citation type="submission" date="2016-01" db="EMBL/GenBank/DDBJ databases">
        <title>The new phylogeny of the genus Mycobacterium.</title>
        <authorList>
            <person name="Tarcisio F."/>
            <person name="Conor M."/>
            <person name="Antonella G."/>
            <person name="Elisabetta G."/>
            <person name="Giulia F.S."/>
            <person name="Sara T."/>
            <person name="Anna F."/>
            <person name="Clotilde B."/>
            <person name="Roberto B."/>
            <person name="Veronica D.S."/>
            <person name="Fabio R."/>
            <person name="Monica P."/>
            <person name="Olivier J."/>
            <person name="Enrico T."/>
            <person name="Nicola S."/>
        </authorList>
    </citation>
    <scope>NUCLEOTIDE SEQUENCE [LARGE SCALE GENOMIC DNA]</scope>
    <source>
        <strain evidence="11 12">DSM 45541</strain>
    </source>
</reference>
<evidence type="ECO:0000313" key="11">
    <source>
        <dbReference type="EMBL" id="ORV91080.1"/>
    </source>
</evidence>
<evidence type="ECO:0000256" key="7">
    <source>
        <dbReference type="RuleBase" id="RU003651"/>
    </source>
</evidence>
<dbReference type="InterPro" id="IPR003960">
    <property type="entry name" value="ATPase_AAA_CS"/>
</dbReference>
<dbReference type="NCBIfam" id="TIGR03689">
    <property type="entry name" value="pup_AAA"/>
    <property type="match status" value="1"/>
</dbReference>
<dbReference type="Pfam" id="PF17758">
    <property type="entry name" value="Prot_ATP_ID_OB_N"/>
    <property type="match status" value="1"/>
</dbReference>
<dbReference type="Gene3D" id="1.20.5.170">
    <property type="match status" value="1"/>
</dbReference>
<dbReference type="FunFam" id="1.20.5.170:FF:000018">
    <property type="entry name" value="AAA ATPase forming ring-shaped complexes"/>
    <property type="match status" value="1"/>
</dbReference>
<dbReference type="GO" id="GO:0000502">
    <property type="term" value="C:proteasome complex"/>
    <property type="evidence" value="ECO:0007669"/>
    <property type="project" value="UniProtKB-KW"/>
</dbReference>
<evidence type="ECO:0000256" key="3">
    <source>
        <dbReference type="ARBA" id="ARBA00022942"/>
    </source>
</evidence>
<reference evidence="10" key="2">
    <citation type="submission" date="2022-12" db="EMBL/GenBank/DDBJ databases">
        <title>Whole genome sequence of Mycolicibacterium iranicum strain SBH312.</title>
        <authorList>
            <person name="Jani J."/>
            <person name="Arifin Mustapha Z."/>
            <person name="Ahmed K."/>
            <person name="Kai Ling C."/>
        </authorList>
    </citation>
    <scope>NUCLEOTIDE SEQUENCE</scope>
    <source>
        <strain evidence="10">SBH312</strain>
    </source>
</reference>
<comment type="subunit">
    <text evidence="6">Homohexamer. Assembles into a hexameric ring structure.</text>
</comment>
<dbReference type="Pfam" id="PF00004">
    <property type="entry name" value="AAA"/>
    <property type="match status" value="1"/>
</dbReference>
<dbReference type="InterPro" id="IPR003593">
    <property type="entry name" value="AAA+_ATPase"/>
</dbReference>
<dbReference type="SMART" id="SM00382">
    <property type="entry name" value="AAA"/>
    <property type="match status" value="1"/>
</dbReference>
<dbReference type="GO" id="GO:0019941">
    <property type="term" value="P:modification-dependent protein catabolic process"/>
    <property type="evidence" value="ECO:0007669"/>
    <property type="project" value="InterPro"/>
</dbReference>
<dbReference type="InterPro" id="IPR012340">
    <property type="entry name" value="NA-bd_OB-fold"/>
</dbReference>
<keyword evidence="3 11" id="KW-0647">Proteasome</keyword>
<dbReference type="GO" id="GO:0010498">
    <property type="term" value="P:proteasomal protein catabolic process"/>
    <property type="evidence" value="ECO:0007669"/>
    <property type="project" value="InterPro"/>
</dbReference>
<dbReference type="FunFam" id="3.40.50.300:FF:000155">
    <property type="entry name" value="AAA ATPase forming ring-shaped complexes"/>
    <property type="match status" value="1"/>
</dbReference>
<evidence type="ECO:0000313" key="12">
    <source>
        <dbReference type="Proteomes" id="UP000193622"/>
    </source>
</evidence>
<dbReference type="RefSeq" id="WP_024445794.1">
    <property type="nucleotide sequence ID" value="NZ_JAPQYE010000003.1"/>
</dbReference>
<dbReference type="HAMAP" id="MF_02112">
    <property type="entry name" value="ARC_ATPase"/>
    <property type="match status" value="1"/>
</dbReference>
<keyword evidence="10" id="KW-0413">Isomerase</keyword>
<feature type="region of interest" description="Disordered" evidence="8">
    <location>
        <begin position="1"/>
        <end position="30"/>
    </location>
</feature>
<dbReference type="InterPro" id="IPR041626">
    <property type="entry name" value="Prot_ATP_ID_OB_N"/>
</dbReference>
<feature type="binding site" evidence="6">
    <location>
        <begin position="302"/>
        <end position="307"/>
    </location>
    <ligand>
        <name>ATP</name>
        <dbReference type="ChEBI" id="CHEBI:30616"/>
    </ligand>
</feature>
<evidence type="ECO:0000313" key="10">
    <source>
        <dbReference type="EMBL" id="MCZ0728160.1"/>
    </source>
</evidence>
<dbReference type="SUPFAM" id="SSF52540">
    <property type="entry name" value="P-loop containing nucleoside triphosphate hydrolases"/>
    <property type="match status" value="1"/>
</dbReference>
<dbReference type="EMBL" id="LQPC01000019">
    <property type="protein sequence ID" value="ORV91080.1"/>
    <property type="molecule type" value="Genomic_DNA"/>
</dbReference>
<comment type="similarity">
    <text evidence="6 7">Belongs to the AAA ATPase family.</text>
</comment>
<evidence type="ECO:0000256" key="6">
    <source>
        <dbReference type="HAMAP-Rule" id="MF_02112"/>
    </source>
</evidence>
<dbReference type="PANTHER" id="PTHR23077">
    <property type="entry name" value="AAA-FAMILY ATPASE"/>
    <property type="match status" value="1"/>
</dbReference>
<gene>
    <name evidence="6 10" type="primary">arc</name>
    <name evidence="11" type="ORF">AWC12_05270</name>
    <name evidence="10" type="ORF">OY187_08890</name>
</gene>
<keyword evidence="5" id="KW-0143">Chaperone</keyword>
<keyword evidence="1 6" id="KW-0547">Nucleotide-binding</keyword>
<evidence type="ECO:0000256" key="2">
    <source>
        <dbReference type="ARBA" id="ARBA00022840"/>
    </source>
</evidence>
<proteinExistence type="inferred from homology"/>
<keyword evidence="13" id="KW-1185">Reference proteome</keyword>
<dbReference type="InterPro" id="IPR032501">
    <property type="entry name" value="Prot_ATP_ID_OB_2nd"/>
</dbReference>
<dbReference type="PANTHER" id="PTHR23077:SF144">
    <property type="entry name" value="PROTEASOME-ASSOCIATED ATPASE"/>
    <property type="match status" value="1"/>
</dbReference>
<comment type="caution">
    <text evidence="11">The sequence shown here is derived from an EMBL/GenBank/DDBJ whole genome shotgun (WGS) entry which is preliminary data.</text>
</comment>
<dbReference type="FunFam" id="2.40.50.140:FF:000169">
    <property type="entry name" value="AAA ATPase forming ring-shaped complexes"/>
    <property type="match status" value="1"/>
</dbReference>
<dbReference type="AlphaFoldDB" id="A0A1X1WXB3"/>
<dbReference type="PROSITE" id="PS00674">
    <property type="entry name" value="AAA"/>
    <property type="match status" value="1"/>
</dbReference>
<protein>
    <recommendedName>
        <fullName evidence="6">AAA ATPase forming ring-shaped complexes</fullName>
        <shortName evidence="6">ARC</shortName>
    </recommendedName>
</protein>
<keyword evidence="2 6" id="KW-0067">ATP-binding</keyword>
<dbReference type="GO" id="GO:0005524">
    <property type="term" value="F:ATP binding"/>
    <property type="evidence" value="ECO:0007669"/>
    <property type="project" value="UniProtKB-UniRule"/>
</dbReference>
<evidence type="ECO:0000259" key="9">
    <source>
        <dbReference type="SMART" id="SM00382"/>
    </source>
</evidence>
<evidence type="ECO:0000256" key="5">
    <source>
        <dbReference type="ARBA" id="ARBA00023186"/>
    </source>
</evidence>
<dbReference type="Gene3D" id="3.40.50.300">
    <property type="entry name" value="P-loop containing nucleotide triphosphate hydrolases"/>
    <property type="match status" value="1"/>
</dbReference>
<sequence length="615" mass="68148">MSESERSGASDAFGTSPSSHLSSEDAAELEQLRREAATLREQLENAVGSQSGLRSARDVHQLEARIDSLAARNAKLMDTLKEARQQLLALREEVDRLGQPPSGYGVLLSVQDDDTVDVFTSGRKMRLTCSPNIDTKALKKGQTVRLNEALTVVEAGTYESVGEISTLREILADGHRALVVGHADEERIVWLAEPLVAAEHLPADAYADENDLTDDRPRKLRPGDSLLVDTKAGYAFERVPKAEVEDLVLEEVPDVSYHDIGGLTRQIEQIRDAVELPFLHKELYREYSLRPPKGVLLYGPPGCGKTLIAKAVANSLAKKMAEVRGDDAREAKSYFLNIKGPELLNKFVGETERHIRLIFQRAREKASEGTPVIVFFDEMDSIFRTRGTGVSSDVETTVVPQLLSEIDGVEGLENVIVIGASNREDMIDPAILRPGRLDVKIKIERPDAEAAQDIFSKYLTEELPIHTDDLSEFSGDRGQTIKAMIEKVVDRMYAEIDDNRFLEVTYANGDKEVMYFKDFNSGAMIQNVVDRAKKNAIKAVLETGQPGLRIQHLLDSIVDEFAENEDLPNTTNPDDWARISGKKGERIVYIRTLVTGKSSSASRAIDTESNLGQYL</sequence>
<dbReference type="Gene3D" id="2.40.50.140">
    <property type="entry name" value="Nucleic acid-binding proteins"/>
    <property type="match status" value="2"/>
</dbReference>
<dbReference type="InterPro" id="IPR050168">
    <property type="entry name" value="AAA_ATPase_domain"/>
</dbReference>
<feature type="domain" description="AAA+ ATPase" evidence="9">
    <location>
        <begin position="291"/>
        <end position="447"/>
    </location>
</feature>
<evidence type="ECO:0000256" key="4">
    <source>
        <dbReference type="ARBA" id="ARBA00023054"/>
    </source>
</evidence>
<accession>A0A1X1WXB3</accession>